<reference evidence="3" key="1">
    <citation type="submission" date="2015-07" db="EMBL/GenBank/DDBJ databases">
        <authorList>
            <person name="Rodrigo-Torres Lidia"/>
            <person name="Arahal R.David."/>
        </authorList>
    </citation>
    <scope>NUCLEOTIDE SEQUENCE [LARGE SCALE GENOMIC DNA]</scope>
    <source>
        <strain evidence="3">CECT 5112</strain>
    </source>
</reference>
<feature type="signal peptide" evidence="1">
    <location>
        <begin position="1"/>
        <end position="25"/>
    </location>
</feature>
<evidence type="ECO:0000256" key="1">
    <source>
        <dbReference type="SAM" id="SignalP"/>
    </source>
</evidence>
<keyword evidence="1" id="KW-0732">Signal</keyword>
<dbReference type="AlphaFoldDB" id="A0A0M7AJV2"/>
<protein>
    <submittedName>
        <fullName evidence="2">Uncharacterized protein</fullName>
    </submittedName>
</protein>
<sequence>MKPAQLFGPALTAAFLLSAGSPALAMSGFENSDTTAACPPHRVTIENRSSGPIEIRQVMWLNSDETGWISQDVRAESIAPGGDWSGDVSLTGLSGSKTFVKARYQIQGTADVSTPELTSERAIPSCQTTLESVLRVVDKR</sequence>
<evidence type="ECO:0000313" key="3">
    <source>
        <dbReference type="Proteomes" id="UP000053235"/>
    </source>
</evidence>
<accession>A0A0M7AJV2</accession>
<feature type="chain" id="PRO_5005809698" evidence="1">
    <location>
        <begin position="26"/>
        <end position="140"/>
    </location>
</feature>
<dbReference type="EMBL" id="CXWD01000021">
    <property type="protein sequence ID" value="CTQ75398.1"/>
    <property type="molecule type" value="Genomic_DNA"/>
</dbReference>
<gene>
    <name evidence="2" type="ORF">LAX5112_04213</name>
</gene>
<organism evidence="2 3">
    <name type="scientific">Roseibium alexandrii</name>
    <dbReference type="NCBI Taxonomy" id="388408"/>
    <lineage>
        <taxon>Bacteria</taxon>
        <taxon>Pseudomonadati</taxon>
        <taxon>Pseudomonadota</taxon>
        <taxon>Alphaproteobacteria</taxon>
        <taxon>Hyphomicrobiales</taxon>
        <taxon>Stappiaceae</taxon>
        <taxon>Roseibium</taxon>
    </lineage>
</organism>
<dbReference type="OrthoDB" id="9883277at2"/>
<dbReference type="Proteomes" id="UP000053235">
    <property type="component" value="Unassembled WGS sequence"/>
</dbReference>
<proteinExistence type="predicted"/>
<evidence type="ECO:0000313" key="2">
    <source>
        <dbReference type="EMBL" id="CTQ75398.1"/>
    </source>
</evidence>
<dbReference type="RefSeq" id="WP_055673453.1">
    <property type="nucleotide sequence ID" value="NZ_CXWD01000021.1"/>
</dbReference>
<name>A0A0M7AJV2_9HYPH</name>
<keyword evidence="3" id="KW-1185">Reference proteome</keyword>